<name>A0ABS0LQB8_9LACT</name>
<dbReference type="RefSeq" id="WP_197115275.1">
    <property type="nucleotide sequence ID" value="NZ_JACBXQ010000003.1"/>
</dbReference>
<dbReference type="Gene3D" id="2.40.30.170">
    <property type="match status" value="1"/>
</dbReference>
<dbReference type="Proteomes" id="UP000721415">
    <property type="component" value="Unassembled WGS sequence"/>
</dbReference>
<feature type="transmembrane region" description="Helical" evidence="3">
    <location>
        <begin position="12"/>
        <end position="33"/>
    </location>
</feature>
<sequence length="415" mass="46236">MGFREKTRGKKAIKLALVFVLVLAAGVIAYNYLLLNKKEISGEEEASSYPTVELLKQEPVSIEGVAQFESDTSYFFDPSKGEIDQVKVKNGETVKKGDVLFTYKQAEIDEQVEDTNKNIEDLKTEREALVEALSKSTELSYNDRGDQIEEKDVNGETRTIIVKSIDEEDDLDSVDANGELSTRMQIKQKNSELETAETQLERLKKKQDSKVTAKFAGEVMLDELGIDDSSIPLVRIISPEDIRIHGSVTEYEYYLLKKDRPVKIYVNAEDRESDGKISDFESVPNAPSTNGQLSDMNGSSSEQMVKNVAETDAQYAFEVLPDTYIKPGFSVKIQIQMPGLLVPKDAIHQEGDSTYVYKLVNNKAIKTKIELEKQGNSKIAESGLGEGDILILTDETLDDGQEIVAEESTEEGDVE</sequence>
<reference evidence="5 6" key="1">
    <citation type="submission" date="2020-07" db="EMBL/GenBank/DDBJ databases">
        <title>Facklamia lactis sp. nov., isolated from raw milk.</title>
        <authorList>
            <person name="Doll E.V."/>
            <person name="Huptas C."/>
            <person name="Staib L."/>
            <person name="Wenning M."/>
            <person name="Scherer S."/>
        </authorList>
    </citation>
    <scope>NUCLEOTIDE SEQUENCE [LARGE SCALE GENOMIC DNA]</scope>
    <source>
        <strain evidence="5 6">DSM 111018</strain>
    </source>
</reference>
<feature type="domain" description="YknX-like barrel-sandwich hybrid" evidence="4">
    <location>
        <begin position="74"/>
        <end position="220"/>
    </location>
</feature>
<dbReference type="InterPro" id="IPR058639">
    <property type="entry name" value="BSH_YknX-like"/>
</dbReference>
<organism evidence="5 6">
    <name type="scientific">Facklamia lactis</name>
    <dbReference type="NCBI Taxonomy" id="2749967"/>
    <lineage>
        <taxon>Bacteria</taxon>
        <taxon>Bacillati</taxon>
        <taxon>Bacillota</taxon>
        <taxon>Bacilli</taxon>
        <taxon>Lactobacillales</taxon>
        <taxon>Aerococcaceae</taxon>
        <taxon>Facklamia</taxon>
    </lineage>
</organism>
<keyword evidence="3" id="KW-0812">Transmembrane</keyword>
<dbReference type="Gene3D" id="2.40.420.20">
    <property type="match status" value="1"/>
</dbReference>
<comment type="caution">
    <text evidence="5">The sequence shown here is derived from an EMBL/GenBank/DDBJ whole genome shotgun (WGS) entry which is preliminary data.</text>
</comment>
<proteinExistence type="predicted"/>
<gene>
    <name evidence="5" type="ORF">HZY91_05510</name>
</gene>
<evidence type="ECO:0000259" key="4">
    <source>
        <dbReference type="Pfam" id="PF25984"/>
    </source>
</evidence>
<feature type="coiled-coil region" evidence="1">
    <location>
        <begin position="105"/>
        <end position="139"/>
    </location>
</feature>
<dbReference type="PANTHER" id="PTHR30469">
    <property type="entry name" value="MULTIDRUG RESISTANCE PROTEIN MDTA"/>
    <property type="match status" value="1"/>
</dbReference>
<evidence type="ECO:0000256" key="1">
    <source>
        <dbReference type="SAM" id="Coils"/>
    </source>
</evidence>
<keyword evidence="3" id="KW-0472">Membrane</keyword>
<dbReference type="Pfam" id="PF25984">
    <property type="entry name" value="BSH_YknX"/>
    <property type="match status" value="1"/>
</dbReference>
<accession>A0ABS0LQB8</accession>
<protein>
    <submittedName>
        <fullName evidence="5">Biotin/lipoyl-binding protein</fullName>
    </submittedName>
</protein>
<feature type="region of interest" description="Disordered" evidence="2">
    <location>
        <begin position="275"/>
        <end position="299"/>
    </location>
</feature>
<keyword evidence="6" id="KW-1185">Reference proteome</keyword>
<evidence type="ECO:0000313" key="6">
    <source>
        <dbReference type="Proteomes" id="UP000721415"/>
    </source>
</evidence>
<evidence type="ECO:0000313" key="5">
    <source>
        <dbReference type="EMBL" id="MBG9986350.1"/>
    </source>
</evidence>
<feature type="coiled-coil region" evidence="1">
    <location>
        <begin position="183"/>
        <end position="213"/>
    </location>
</feature>
<dbReference type="EMBL" id="JACBXQ010000003">
    <property type="protein sequence ID" value="MBG9986350.1"/>
    <property type="molecule type" value="Genomic_DNA"/>
</dbReference>
<evidence type="ECO:0000256" key="2">
    <source>
        <dbReference type="SAM" id="MobiDB-lite"/>
    </source>
</evidence>
<evidence type="ECO:0000256" key="3">
    <source>
        <dbReference type="SAM" id="Phobius"/>
    </source>
</evidence>
<keyword evidence="3" id="KW-1133">Transmembrane helix</keyword>
<dbReference type="Gene3D" id="2.40.50.100">
    <property type="match status" value="1"/>
</dbReference>
<feature type="compositionally biased region" description="Polar residues" evidence="2">
    <location>
        <begin position="285"/>
        <end position="299"/>
    </location>
</feature>
<keyword evidence="1" id="KW-0175">Coiled coil</keyword>